<feature type="coiled-coil region" evidence="1">
    <location>
        <begin position="79"/>
        <end position="113"/>
    </location>
</feature>
<keyword evidence="3" id="KW-1185">Reference proteome</keyword>
<name>A0AAP0RHQ3_LIQFO</name>
<accession>A0AAP0RHQ3</accession>
<proteinExistence type="predicted"/>
<evidence type="ECO:0000313" key="2">
    <source>
        <dbReference type="EMBL" id="KAK9278151.1"/>
    </source>
</evidence>
<keyword evidence="1" id="KW-0175">Coiled coil</keyword>
<organism evidence="2 3">
    <name type="scientific">Liquidambar formosana</name>
    <name type="common">Formosan gum</name>
    <dbReference type="NCBI Taxonomy" id="63359"/>
    <lineage>
        <taxon>Eukaryota</taxon>
        <taxon>Viridiplantae</taxon>
        <taxon>Streptophyta</taxon>
        <taxon>Embryophyta</taxon>
        <taxon>Tracheophyta</taxon>
        <taxon>Spermatophyta</taxon>
        <taxon>Magnoliopsida</taxon>
        <taxon>eudicotyledons</taxon>
        <taxon>Gunneridae</taxon>
        <taxon>Pentapetalae</taxon>
        <taxon>Saxifragales</taxon>
        <taxon>Altingiaceae</taxon>
        <taxon>Liquidambar</taxon>
    </lineage>
</organism>
<protein>
    <submittedName>
        <fullName evidence="2">Uncharacterized protein</fullName>
    </submittedName>
</protein>
<evidence type="ECO:0000256" key="1">
    <source>
        <dbReference type="SAM" id="Coils"/>
    </source>
</evidence>
<gene>
    <name evidence="2" type="ORF">L1049_027710</name>
</gene>
<sequence>MDDSGAILCQISSLKDMLDEVNEEIDASFQVTREIESEIVKCSEIESNLAARESELTKVAYVTEEGFTKLCLDFQKDIEKEENDVLGALLSEKESLENEIQLLDKKNNALRNSMFAFVEEILEDLHSSNSDLRVEIEGGTWENEKLLDDIDDLKTTLLSTISVDDGHWYSVGSDVVLCGSDIGGAFEIKSFCSRTVSVIRRKCVLYGHCVMWREGRKTSSVRLLDTVVVKAGWPLNCQPRKYAQMEALLTKEQGGDVMV</sequence>
<comment type="caution">
    <text evidence="2">The sequence shown here is derived from an EMBL/GenBank/DDBJ whole genome shotgun (WGS) entry which is preliminary data.</text>
</comment>
<dbReference type="Proteomes" id="UP001415857">
    <property type="component" value="Unassembled WGS sequence"/>
</dbReference>
<reference evidence="2 3" key="1">
    <citation type="journal article" date="2024" name="Plant J.">
        <title>Genome sequences and population genomics reveal climatic adaptation and genomic divergence between two closely related sweetgum species.</title>
        <authorList>
            <person name="Xu W.Q."/>
            <person name="Ren C.Q."/>
            <person name="Zhang X.Y."/>
            <person name="Comes H.P."/>
            <person name="Liu X.H."/>
            <person name="Li Y.G."/>
            <person name="Kettle C.J."/>
            <person name="Jalonen R."/>
            <person name="Gaisberger H."/>
            <person name="Ma Y.Z."/>
            <person name="Qiu Y.X."/>
        </authorList>
    </citation>
    <scope>NUCLEOTIDE SEQUENCE [LARGE SCALE GENOMIC DNA]</scope>
    <source>
        <strain evidence="2">Hangzhou</strain>
    </source>
</reference>
<evidence type="ECO:0000313" key="3">
    <source>
        <dbReference type="Proteomes" id="UP001415857"/>
    </source>
</evidence>
<dbReference type="EMBL" id="JBBPBK010000009">
    <property type="protein sequence ID" value="KAK9278151.1"/>
    <property type="molecule type" value="Genomic_DNA"/>
</dbReference>
<dbReference type="AlphaFoldDB" id="A0AAP0RHQ3"/>